<feature type="site" description="Important for catalytic activity, responsible for pKa modulation of the active site Glu and correct orientation of both the proton donor and substrate" evidence="5">
    <location>
        <position position="123"/>
    </location>
</feature>
<dbReference type="CDD" id="cd09001">
    <property type="entry name" value="GH43_FsAxh1-like"/>
    <property type="match status" value="1"/>
</dbReference>
<feature type="domain" description="Beta-xylosidase C-terminal Concanavalin A-like" evidence="7">
    <location>
        <begin position="312"/>
        <end position="496"/>
    </location>
</feature>
<evidence type="ECO:0000313" key="8">
    <source>
        <dbReference type="EMBL" id="ATG53638.1"/>
    </source>
</evidence>
<evidence type="ECO:0000256" key="4">
    <source>
        <dbReference type="PIRSR" id="PIRSR606710-1"/>
    </source>
</evidence>
<keyword evidence="3 6" id="KW-0326">Glycosidase</keyword>
<dbReference type="InterPro" id="IPR013320">
    <property type="entry name" value="ConA-like_dom_sf"/>
</dbReference>
<sequence length="524" mass="57552">MHHRSNPVLDADWPDPDVLRVGDEFWMIASSFNRAPGLPVLRSSNLVDWEHVTNALPALVPAEHYALPRRGSGVWAPSFREHEDTFYIVYPDPDHGIHVLEAPHPSGPWSAPRLLLAGRGLIDPCPLWDEDGRTYLVHGWARSRARVKNRLSLLEVTPDLTAPLSTSQVIIDGADLPGMLTLEGPKAYRHDGWYWIYAPAGGVADGYQVVFRSRDLRGPYEHRIVLEQDSTPVNGPHQGALVDDGNGGWWFVHFQDRGVFGRVTHTQPVRFDADGWPHLGESIDEVRGRPVVVVPLLGDDLSGEPYREPVRSDDFGSAELHPRWHWQANPQAGWWRTGEGRLDLAFAPSPRGDLRDQGAILCQQMPGRPSSWEVELHLPAATTEAGTGAERAGAVVLGYSYAWAGLRRDADGIALVHGTMAADGADEEVAVHSLLTRGSSEAAAVRLQVTIDAAGRVTFAATIPGVGRDEEQAVLLSDWQATEGHWIGAEIGLFASIDSPVEHDLSERRAEFGPVAVRREGREA</sequence>
<dbReference type="Pfam" id="PF17851">
    <property type="entry name" value="GH43_C2"/>
    <property type="match status" value="1"/>
</dbReference>
<dbReference type="AlphaFoldDB" id="A0A291GTW8"/>
<dbReference type="InterPro" id="IPR041542">
    <property type="entry name" value="GH43_C2"/>
</dbReference>
<dbReference type="GO" id="GO:0005975">
    <property type="term" value="P:carbohydrate metabolic process"/>
    <property type="evidence" value="ECO:0007669"/>
    <property type="project" value="InterPro"/>
</dbReference>
<name>A0A291GTW8_9MICO</name>
<gene>
    <name evidence="8" type="ORF">CFK41_01715</name>
</gene>
<dbReference type="KEGG" id="bgg:CFK41_01715"/>
<evidence type="ECO:0000256" key="3">
    <source>
        <dbReference type="ARBA" id="ARBA00023295"/>
    </source>
</evidence>
<evidence type="ECO:0000256" key="1">
    <source>
        <dbReference type="ARBA" id="ARBA00009865"/>
    </source>
</evidence>
<dbReference type="SUPFAM" id="SSF75005">
    <property type="entry name" value="Arabinanase/levansucrase/invertase"/>
    <property type="match status" value="1"/>
</dbReference>
<dbReference type="Pfam" id="PF04616">
    <property type="entry name" value="Glyco_hydro_43"/>
    <property type="match status" value="1"/>
</dbReference>
<dbReference type="EMBL" id="CP023564">
    <property type="protein sequence ID" value="ATG53638.1"/>
    <property type="molecule type" value="Genomic_DNA"/>
</dbReference>
<feature type="active site" description="Proton acceptor" evidence="4">
    <location>
        <position position="15"/>
    </location>
</feature>
<feature type="active site" description="Proton donor" evidence="4">
    <location>
        <position position="183"/>
    </location>
</feature>
<dbReference type="PANTHER" id="PTHR42812">
    <property type="entry name" value="BETA-XYLOSIDASE"/>
    <property type="match status" value="1"/>
</dbReference>
<evidence type="ECO:0000256" key="6">
    <source>
        <dbReference type="RuleBase" id="RU361187"/>
    </source>
</evidence>
<dbReference type="InterPro" id="IPR023296">
    <property type="entry name" value="Glyco_hydro_beta-prop_sf"/>
</dbReference>
<dbReference type="Proteomes" id="UP000217889">
    <property type="component" value="Chromosome"/>
</dbReference>
<dbReference type="InterPro" id="IPR051795">
    <property type="entry name" value="Glycosyl_Hydrlase_43"/>
</dbReference>
<dbReference type="Gene3D" id="2.60.120.200">
    <property type="match status" value="1"/>
</dbReference>
<evidence type="ECO:0000313" key="9">
    <source>
        <dbReference type="Proteomes" id="UP000217889"/>
    </source>
</evidence>
<comment type="similarity">
    <text evidence="1 6">Belongs to the glycosyl hydrolase 43 family.</text>
</comment>
<evidence type="ECO:0000256" key="5">
    <source>
        <dbReference type="PIRSR" id="PIRSR606710-2"/>
    </source>
</evidence>
<keyword evidence="9" id="KW-1185">Reference proteome</keyword>
<dbReference type="SUPFAM" id="SSF49899">
    <property type="entry name" value="Concanavalin A-like lectins/glucanases"/>
    <property type="match status" value="1"/>
</dbReference>
<dbReference type="PANTHER" id="PTHR42812:SF12">
    <property type="entry name" value="BETA-XYLOSIDASE-RELATED"/>
    <property type="match status" value="1"/>
</dbReference>
<evidence type="ECO:0000256" key="2">
    <source>
        <dbReference type="ARBA" id="ARBA00022801"/>
    </source>
</evidence>
<organism evidence="8 9">
    <name type="scientific">Brachybacterium ginsengisoli</name>
    <dbReference type="NCBI Taxonomy" id="1331682"/>
    <lineage>
        <taxon>Bacteria</taxon>
        <taxon>Bacillati</taxon>
        <taxon>Actinomycetota</taxon>
        <taxon>Actinomycetes</taxon>
        <taxon>Micrococcales</taxon>
        <taxon>Dermabacteraceae</taxon>
        <taxon>Brachybacterium</taxon>
    </lineage>
</organism>
<evidence type="ECO:0000259" key="7">
    <source>
        <dbReference type="Pfam" id="PF17851"/>
    </source>
</evidence>
<accession>A0A291GTW8</accession>
<proteinExistence type="inferred from homology"/>
<dbReference type="InterPro" id="IPR006710">
    <property type="entry name" value="Glyco_hydro_43"/>
</dbReference>
<dbReference type="GO" id="GO:0004553">
    <property type="term" value="F:hydrolase activity, hydrolyzing O-glycosyl compounds"/>
    <property type="evidence" value="ECO:0007669"/>
    <property type="project" value="InterPro"/>
</dbReference>
<dbReference type="Gene3D" id="2.115.10.20">
    <property type="entry name" value="Glycosyl hydrolase domain, family 43"/>
    <property type="match status" value="1"/>
</dbReference>
<reference evidence="8 9" key="1">
    <citation type="journal article" date="2014" name="Int. J. Syst. Evol. Microbiol.">
        <title>Brachybacterium ginsengisoli sp. nov., isolated from soil of a ginseng field.</title>
        <authorList>
            <person name="Hoang V.A."/>
            <person name="Kim Y.J."/>
            <person name="Nguyen N.L."/>
            <person name="Yang D.C."/>
        </authorList>
    </citation>
    <scope>NUCLEOTIDE SEQUENCE [LARGE SCALE GENOMIC DNA]</scope>
    <source>
        <strain evidence="8 9">DCY80</strain>
    </source>
</reference>
<dbReference type="RefSeq" id="WP_096798117.1">
    <property type="nucleotide sequence ID" value="NZ_CP023564.1"/>
</dbReference>
<keyword evidence="2 6" id="KW-0378">Hydrolase</keyword>
<protein>
    <submittedName>
        <fullName evidence="8">Glycoside hydrolase</fullName>
    </submittedName>
</protein>